<feature type="domain" description="Response regulatory" evidence="6">
    <location>
        <begin position="6"/>
        <end position="124"/>
    </location>
</feature>
<dbReference type="PANTHER" id="PTHR42872:SF6">
    <property type="entry name" value="PROTEIN-GLUTAMATE METHYLESTERASE_PROTEIN-GLUTAMINE GLUTAMINASE"/>
    <property type="match status" value="1"/>
</dbReference>
<dbReference type="Pfam" id="PF00072">
    <property type="entry name" value="Response_reg"/>
    <property type="match status" value="1"/>
</dbReference>
<keyword evidence="1" id="KW-0963">Cytoplasm</keyword>
<accession>A0AAU8LV25</accession>
<proteinExistence type="predicted"/>
<reference evidence="8" key="2">
    <citation type="submission" date="2024-06" db="EMBL/GenBank/DDBJ databases">
        <authorList>
            <person name="Plum-Jensen L.E."/>
            <person name="Schramm A."/>
            <person name="Marshall I.P.G."/>
        </authorList>
    </citation>
    <scope>NUCLEOTIDE SEQUENCE</scope>
    <source>
        <strain evidence="8">Rat1</strain>
    </source>
</reference>
<reference evidence="8" key="1">
    <citation type="journal article" date="2024" name="Syst. Appl. Microbiol.">
        <title>First single-strain enrichments of Electrothrix cable bacteria, description of E. aestuarii sp. nov. and E. rattekaaiensis sp. nov., and proposal of a cable bacteria taxonomy following the rules of the SeqCode.</title>
        <authorList>
            <person name="Plum-Jensen L.E."/>
            <person name="Schramm A."/>
            <person name="Marshall I.P.G."/>
        </authorList>
    </citation>
    <scope>NUCLEOTIDE SEQUENCE</scope>
    <source>
        <strain evidence="8">Rat1</strain>
    </source>
</reference>
<name>A0AAU8LV25_9BACT</name>
<evidence type="ECO:0000256" key="1">
    <source>
        <dbReference type="ARBA" id="ARBA00022490"/>
    </source>
</evidence>
<dbReference type="InterPro" id="IPR000673">
    <property type="entry name" value="Sig_transdc_resp-reg_Me-estase"/>
</dbReference>
<dbReference type="SUPFAM" id="SSF52738">
    <property type="entry name" value="Methylesterase CheB, C-terminal domain"/>
    <property type="match status" value="1"/>
</dbReference>
<feature type="domain" description="CheB-type methylesterase" evidence="7">
    <location>
        <begin position="405"/>
        <end position="596"/>
    </location>
</feature>
<dbReference type="SUPFAM" id="SSF52172">
    <property type="entry name" value="CheY-like"/>
    <property type="match status" value="2"/>
</dbReference>
<dbReference type="InterPro" id="IPR035909">
    <property type="entry name" value="CheB_C"/>
</dbReference>
<organism evidence="8">
    <name type="scientific">Candidatus Electrothrix aestuarii</name>
    <dbReference type="NCBI Taxonomy" id="3062594"/>
    <lineage>
        <taxon>Bacteria</taxon>
        <taxon>Pseudomonadati</taxon>
        <taxon>Thermodesulfobacteriota</taxon>
        <taxon>Desulfobulbia</taxon>
        <taxon>Desulfobulbales</taxon>
        <taxon>Desulfobulbaceae</taxon>
        <taxon>Candidatus Electrothrix</taxon>
    </lineage>
</organism>
<feature type="modified residue" description="4-aspartylphosphate" evidence="5">
    <location>
        <position position="303"/>
    </location>
</feature>
<gene>
    <name evidence="8" type="ORF">Q3M24_21025</name>
</gene>
<evidence type="ECO:0000256" key="4">
    <source>
        <dbReference type="ARBA" id="ARBA00048267"/>
    </source>
</evidence>
<protein>
    <recommendedName>
        <fullName evidence="3">protein-glutamate methylesterase</fullName>
        <ecNumber evidence="3">3.1.1.61</ecNumber>
    </recommendedName>
</protein>
<dbReference type="Pfam" id="PF01339">
    <property type="entry name" value="CheB_methylest"/>
    <property type="match status" value="1"/>
</dbReference>
<evidence type="ECO:0000256" key="3">
    <source>
        <dbReference type="ARBA" id="ARBA00039140"/>
    </source>
</evidence>
<comment type="caution">
    <text evidence="5">Lacks conserved residue(s) required for the propagation of feature annotation.</text>
</comment>
<dbReference type="GO" id="GO:0000156">
    <property type="term" value="F:phosphorelay response regulator activity"/>
    <property type="evidence" value="ECO:0007669"/>
    <property type="project" value="InterPro"/>
</dbReference>
<evidence type="ECO:0000259" key="6">
    <source>
        <dbReference type="PROSITE" id="PS50110"/>
    </source>
</evidence>
<sequence>MSDISKILIVDDDLTFVNDLCEVLSAYSQYKVLTATNKGDEIFALKKEKIAVLVVNLNAQNIDALALLSLVSSSYRHIQCIVMISEEHRSLESVRDCHFKDSIYLYLVKPSNLETIGCAVLEGLQRLDENDYHPGIFVGKIVSFVEALQKTCRIRVHFGSKKQGVLFFENGMLVNASCENKQGVEAALEIFDWPPLGFTEEPPEENVEQLITAKGLETILITSRLKKEAAGNTFGGGEGASCPISRADQKINLFIVDDSRMMRKVIANIFKDSPVVEVVGEAENGEEALQIIPQLKPDVVTLDVEMPVMDGLTTIKHLMIQAPTPTVMLSSMTVEGAEVTFDALKYGAVDFVAKPSNTGNANLEEQTSEIDRKVRLAAEVEIEAVKYVRAVSQEKKDALALALAEKKCERLVALGAAEGGYGSLLKILPHLTAKYPVGYLVMLYAPSRHLDSFAKYVNKLSSLIIRRAENDAKIEAGVCYLASGEEYLTIREVEGEMILHLSAAPFATRRGSIDMLFYSMTERVKEKSVAVVLSGMGEDGGEGMEEVLRVGGTGIIQDPTVSLYREMPAMVAARCPEAELVSDTGIPKSIEKAIAL</sequence>
<dbReference type="Gene3D" id="3.40.50.2300">
    <property type="match status" value="2"/>
</dbReference>
<dbReference type="GO" id="GO:0008984">
    <property type="term" value="F:protein-glutamate methylesterase activity"/>
    <property type="evidence" value="ECO:0007669"/>
    <property type="project" value="UniProtKB-EC"/>
</dbReference>
<keyword evidence="5" id="KW-0597">Phosphoprotein</keyword>
<evidence type="ECO:0000259" key="7">
    <source>
        <dbReference type="PROSITE" id="PS50122"/>
    </source>
</evidence>
<dbReference type="AlphaFoldDB" id="A0AAU8LV25"/>
<keyword evidence="2" id="KW-0378">Hydrolase</keyword>
<dbReference type="PROSITE" id="PS50110">
    <property type="entry name" value="RESPONSE_REGULATORY"/>
    <property type="match status" value="2"/>
</dbReference>
<dbReference type="KEGG" id="eaj:Q3M24_21025"/>
<comment type="catalytic activity">
    <reaction evidence="4">
        <text>[protein]-L-glutamate 5-O-methyl ester + H2O = L-glutamyl-[protein] + methanol + H(+)</text>
        <dbReference type="Rhea" id="RHEA:23236"/>
        <dbReference type="Rhea" id="RHEA-COMP:10208"/>
        <dbReference type="Rhea" id="RHEA-COMP:10311"/>
        <dbReference type="ChEBI" id="CHEBI:15377"/>
        <dbReference type="ChEBI" id="CHEBI:15378"/>
        <dbReference type="ChEBI" id="CHEBI:17790"/>
        <dbReference type="ChEBI" id="CHEBI:29973"/>
        <dbReference type="ChEBI" id="CHEBI:82795"/>
        <dbReference type="EC" id="3.1.1.61"/>
    </reaction>
</comment>
<evidence type="ECO:0000256" key="5">
    <source>
        <dbReference type="PROSITE-ProRule" id="PRU00169"/>
    </source>
</evidence>
<evidence type="ECO:0000256" key="2">
    <source>
        <dbReference type="ARBA" id="ARBA00022801"/>
    </source>
</evidence>
<evidence type="ECO:0000313" key="8">
    <source>
        <dbReference type="EMBL" id="XCN72743.1"/>
    </source>
</evidence>
<dbReference type="Gene3D" id="3.40.50.180">
    <property type="entry name" value="Methylesterase CheB, C-terminal domain"/>
    <property type="match status" value="1"/>
</dbReference>
<dbReference type="EMBL" id="CP159373">
    <property type="protein sequence ID" value="XCN72743.1"/>
    <property type="molecule type" value="Genomic_DNA"/>
</dbReference>
<dbReference type="PANTHER" id="PTHR42872">
    <property type="entry name" value="PROTEIN-GLUTAMATE METHYLESTERASE/PROTEIN-GLUTAMINE GLUTAMINASE"/>
    <property type="match status" value="1"/>
</dbReference>
<dbReference type="InterPro" id="IPR001789">
    <property type="entry name" value="Sig_transdc_resp-reg_receiver"/>
</dbReference>
<dbReference type="EC" id="3.1.1.61" evidence="3"/>
<dbReference type="GO" id="GO:0006935">
    <property type="term" value="P:chemotaxis"/>
    <property type="evidence" value="ECO:0007669"/>
    <property type="project" value="InterPro"/>
</dbReference>
<dbReference type="InterPro" id="IPR011006">
    <property type="entry name" value="CheY-like_superfamily"/>
</dbReference>
<dbReference type="GO" id="GO:0005737">
    <property type="term" value="C:cytoplasm"/>
    <property type="evidence" value="ECO:0007669"/>
    <property type="project" value="InterPro"/>
</dbReference>
<feature type="domain" description="Response regulatory" evidence="6">
    <location>
        <begin position="252"/>
        <end position="369"/>
    </location>
</feature>
<dbReference type="SMART" id="SM00448">
    <property type="entry name" value="REC"/>
    <property type="match status" value="2"/>
</dbReference>
<dbReference type="PROSITE" id="PS50122">
    <property type="entry name" value="CHEB"/>
    <property type="match status" value="1"/>
</dbReference>
<dbReference type="CDD" id="cd17541">
    <property type="entry name" value="REC_CheB-like"/>
    <property type="match status" value="1"/>
</dbReference>